<dbReference type="CDD" id="cd00067">
    <property type="entry name" value="GAL4"/>
    <property type="match status" value="2"/>
</dbReference>
<evidence type="ECO:0000256" key="2">
    <source>
        <dbReference type="ARBA" id="ARBA00022723"/>
    </source>
</evidence>
<dbReference type="GO" id="GO:0008270">
    <property type="term" value="F:zinc ion binding"/>
    <property type="evidence" value="ECO:0007669"/>
    <property type="project" value="InterPro"/>
</dbReference>
<evidence type="ECO:0000256" key="5">
    <source>
        <dbReference type="ARBA" id="ARBA00023163"/>
    </source>
</evidence>
<dbReference type="AlphaFoldDB" id="A0A0F7TQS1"/>
<keyword evidence="3" id="KW-0805">Transcription regulation</keyword>
<dbReference type="STRING" id="104259.A0A0F7TQS1"/>
<evidence type="ECO:0000256" key="4">
    <source>
        <dbReference type="ARBA" id="ARBA00023125"/>
    </source>
</evidence>
<evidence type="ECO:0000256" key="3">
    <source>
        <dbReference type="ARBA" id="ARBA00023015"/>
    </source>
</evidence>
<feature type="domain" description="Zn(2)-C6 fungal-type" evidence="7">
    <location>
        <begin position="33"/>
        <end position="63"/>
    </location>
</feature>
<dbReference type="GO" id="GO:0000981">
    <property type="term" value="F:DNA-binding transcription factor activity, RNA polymerase II-specific"/>
    <property type="evidence" value="ECO:0007669"/>
    <property type="project" value="InterPro"/>
</dbReference>
<comment type="subcellular location">
    <subcellularLocation>
        <location evidence="1">Nucleus</location>
    </subcellularLocation>
</comment>
<dbReference type="InterPro" id="IPR001138">
    <property type="entry name" value="Zn2Cys6_DnaBD"/>
</dbReference>
<dbReference type="OrthoDB" id="5130013at2759"/>
<dbReference type="SMART" id="SM00066">
    <property type="entry name" value="GAL4"/>
    <property type="match status" value="2"/>
</dbReference>
<gene>
    <name evidence="8" type="ORF">PMG11_06033</name>
</gene>
<evidence type="ECO:0000313" key="8">
    <source>
        <dbReference type="EMBL" id="CEJ57337.1"/>
    </source>
</evidence>
<feature type="domain" description="Zn(2)-C6 fungal-type" evidence="7">
    <location>
        <begin position="81"/>
        <end position="112"/>
    </location>
</feature>
<evidence type="ECO:0000256" key="6">
    <source>
        <dbReference type="ARBA" id="ARBA00023242"/>
    </source>
</evidence>
<keyword evidence="5" id="KW-0804">Transcription</keyword>
<dbReference type="PANTHER" id="PTHR47338">
    <property type="entry name" value="ZN(II)2CYS6 TRANSCRIPTION FACTOR (EUROFUNG)-RELATED"/>
    <property type="match status" value="1"/>
</dbReference>
<evidence type="ECO:0000256" key="1">
    <source>
        <dbReference type="ARBA" id="ARBA00004123"/>
    </source>
</evidence>
<dbReference type="InterPro" id="IPR050815">
    <property type="entry name" value="TF_fung"/>
</dbReference>
<dbReference type="PROSITE" id="PS00463">
    <property type="entry name" value="ZN2_CY6_FUNGAL_1"/>
    <property type="match status" value="2"/>
</dbReference>
<name>A0A0F7TQS1_PENBI</name>
<dbReference type="Pfam" id="PF00172">
    <property type="entry name" value="Zn_clus"/>
    <property type="match status" value="2"/>
</dbReference>
<accession>A0A0F7TQS1</accession>
<dbReference type="GO" id="GO:0003677">
    <property type="term" value="F:DNA binding"/>
    <property type="evidence" value="ECO:0007669"/>
    <property type="project" value="UniProtKB-KW"/>
</dbReference>
<keyword evidence="9" id="KW-1185">Reference proteome</keyword>
<dbReference type="PROSITE" id="PS50048">
    <property type="entry name" value="ZN2_CY6_FUNGAL_2"/>
    <property type="match status" value="2"/>
</dbReference>
<protein>
    <submittedName>
        <fullName evidence="8">Putative Transcriptional regulatory protein moc3</fullName>
    </submittedName>
</protein>
<dbReference type="GO" id="GO:0005634">
    <property type="term" value="C:nucleus"/>
    <property type="evidence" value="ECO:0007669"/>
    <property type="project" value="UniProtKB-SubCell"/>
</dbReference>
<evidence type="ECO:0000313" key="9">
    <source>
        <dbReference type="Proteomes" id="UP000042958"/>
    </source>
</evidence>
<keyword evidence="2" id="KW-0479">Metal-binding</keyword>
<dbReference type="InterPro" id="IPR036864">
    <property type="entry name" value="Zn2-C6_fun-type_DNA-bd_sf"/>
</dbReference>
<dbReference type="PANTHER" id="PTHR47338:SF16">
    <property type="entry name" value="TRANSCRIPTION FACTOR, PUTATIVE (AFU_ORTHOLOGUE AFUA_2G09360)-RELATED"/>
    <property type="match status" value="1"/>
</dbReference>
<dbReference type="Proteomes" id="UP000042958">
    <property type="component" value="Unassembled WGS sequence"/>
</dbReference>
<keyword evidence="4" id="KW-0238">DNA-binding</keyword>
<sequence>MSASEASQLDIRPHLQSNLSAGTKAAFRRTQTGCRTCRSRRVKCDERKPVCSQCCKGNRDCRWQGPNQKRVRLPRRPNSTACILCREKKLKCIGDANNACETCTSMGVACVRSSSRTKHTSILQDAIASPAGRTSIEKLSLLHISADQSPGLKDAAPLGHLPTRGELEELIHLYFASVHHFGFVAFIHQLHFNRLLAEGKAPRELTLMMIASATRFARDPSPENLAKADAWADAALEALLPRIYQGFGAVQLMVCSRY</sequence>
<dbReference type="EMBL" id="CDHK01000005">
    <property type="protein sequence ID" value="CEJ57337.1"/>
    <property type="molecule type" value="Genomic_DNA"/>
</dbReference>
<evidence type="ECO:0000259" key="7">
    <source>
        <dbReference type="PROSITE" id="PS50048"/>
    </source>
</evidence>
<proteinExistence type="predicted"/>
<reference evidence="9" key="1">
    <citation type="journal article" date="2015" name="Genome Announc.">
        <title>Draft genome sequence of the fungus Penicillium brasilianum MG11.</title>
        <authorList>
            <person name="Horn F."/>
            <person name="Linde J."/>
            <person name="Mattern D.J."/>
            <person name="Walther G."/>
            <person name="Guthke R."/>
            <person name="Brakhage A.A."/>
            <person name="Valiante V."/>
        </authorList>
    </citation>
    <scope>NUCLEOTIDE SEQUENCE [LARGE SCALE GENOMIC DNA]</scope>
    <source>
        <strain evidence="9">MG11</strain>
    </source>
</reference>
<dbReference type="SUPFAM" id="SSF57701">
    <property type="entry name" value="Zn2/Cys6 DNA-binding domain"/>
    <property type="match status" value="2"/>
</dbReference>
<keyword evidence="6" id="KW-0539">Nucleus</keyword>
<dbReference type="Gene3D" id="4.10.240.10">
    <property type="entry name" value="Zn(2)-C6 fungal-type DNA-binding domain"/>
    <property type="match status" value="2"/>
</dbReference>
<organism evidence="8 9">
    <name type="scientific">Penicillium brasilianum</name>
    <dbReference type="NCBI Taxonomy" id="104259"/>
    <lineage>
        <taxon>Eukaryota</taxon>
        <taxon>Fungi</taxon>
        <taxon>Dikarya</taxon>
        <taxon>Ascomycota</taxon>
        <taxon>Pezizomycotina</taxon>
        <taxon>Eurotiomycetes</taxon>
        <taxon>Eurotiomycetidae</taxon>
        <taxon>Eurotiales</taxon>
        <taxon>Aspergillaceae</taxon>
        <taxon>Penicillium</taxon>
    </lineage>
</organism>